<dbReference type="PANTHER" id="PTHR15698">
    <property type="entry name" value="PROTEIN CBG15099"/>
    <property type="match status" value="1"/>
</dbReference>
<dbReference type="Pfam" id="PF19281">
    <property type="entry name" value="PHYHIP_C"/>
    <property type="match status" value="1"/>
</dbReference>
<proteinExistence type="predicted"/>
<accession>A0A4U5PJE6</accession>
<organism evidence="2 3">
    <name type="scientific">Steinernema carpocapsae</name>
    <name type="common">Entomopathogenic nematode</name>
    <dbReference type="NCBI Taxonomy" id="34508"/>
    <lineage>
        <taxon>Eukaryota</taxon>
        <taxon>Metazoa</taxon>
        <taxon>Ecdysozoa</taxon>
        <taxon>Nematoda</taxon>
        <taxon>Chromadorea</taxon>
        <taxon>Rhabditida</taxon>
        <taxon>Tylenchina</taxon>
        <taxon>Panagrolaimomorpha</taxon>
        <taxon>Strongyloidoidea</taxon>
        <taxon>Steinernematidae</taxon>
        <taxon>Steinernema</taxon>
    </lineage>
</organism>
<evidence type="ECO:0000259" key="1">
    <source>
        <dbReference type="Pfam" id="PF19281"/>
    </source>
</evidence>
<protein>
    <recommendedName>
        <fullName evidence="1">Phytanoyl-CoA hydroxylase-interacting protein-like C-terminal domain-containing protein</fullName>
    </recommendedName>
</protein>
<dbReference type="EMBL" id="AZBU02000002">
    <property type="protein sequence ID" value="TKR96758.1"/>
    <property type="molecule type" value="Genomic_DNA"/>
</dbReference>
<dbReference type="PANTHER" id="PTHR15698:SF4">
    <property type="entry name" value="PHYTANOYL-COA HYDROXYLASE-INTERACTING PROTEIN-LIKE C-TERMINAL DOMAIN-CONTAINING PROTEIN"/>
    <property type="match status" value="1"/>
</dbReference>
<name>A0A4U5PJE6_STECR</name>
<dbReference type="AlphaFoldDB" id="A0A4U5PJE6"/>
<evidence type="ECO:0000313" key="3">
    <source>
        <dbReference type="Proteomes" id="UP000298663"/>
    </source>
</evidence>
<reference evidence="2 3" key="1">
    <citation type="journal article" date="2015" name="Genome Biol.">
        <title>Comparative genomics of Steinernema reveals deeply conserved gene regulatory networks.</title>
        <authorList>
            <person name="Dillman A.R."/>
            <person name="Macchietto M."/>
            <person name="Porter C.F."/>
            <person name="Rogers A."/>
            <person name="Williams B."/>
            <person name="Antoshechkin I."/>
            <person name="Lee M.M."/>
            <person name="Goodwin Z."/>
            <person name="Lu X."/>
            <person name="Lewis E.E."/>
            <person name="Goodrich-Blair H."/>
            <person name="Stock S.P."/>
            <person name="Adams B.J."/>
            <person name="Sternberg P.W."/>
            <person name="Mortazavi A."/>
        </authorList>
    </citation>
    <scope>NUCLEOTIDE SEQUENCE [LARGE SCALE GENOMIC DNA]</scope>
    <source>
        <strain evidence="2 3">ALL</strain>
    </source>
</reference>
<sequence>MTFRILQTNRECIEQLSSLVCRWCLEMYSFERENGASTSSRDGYLYSFPVGPNLEFVHEITFDIDVSSVECVIRWSHVEFANVSDENAGFKATPIYCLEILGGPTPIYLKLPYTQRSYRLFTLPGNFYEVNITCLVDVDEILARGREKFKAVFNKSEMKKLYDKAVENSRDVRRQIFALYRCKPKDFFDEAYRNVGIMEPYVKDENGQAGSPINGAINGLFFSARVLPDGSIPESSPFGEVRMIIPAFKLLNPETMKFYFSDYYCNYTLHYVTIVVCLKGSGTDRYALHLITLKPEIQVLPRKTHPTA</sequence>
<dbReference type="InterPro" id="IPR045545">
    <property type="entry name" value="PHYIP/PHIPL_C"/>
</dbReference>
<comment type="caution">
    <text evidence="2">The sequence shown here is derived from an EMBL/GenBank/DDBJ whole genome shotgun (WGS) entry which is preliminary data.</text>
</comment>
<dbReference type="Proteomes" id="UP000298663">
    <property type="component" value="Unassembled WGS sequence"/>
</dbReference>
<reference evidence="2 3" key="2">
    <citation type="journal article" date="2019" name="G3 (Bethesda)">
        <title>Hybrid Assembly of the Genome of the Entomopathogenic Nematode Steinernema carpocapsae Identifies the X-Chromosome.</title>
        <authorList>
            <person name="Serra L."/>
            <person name="Macchietto M."/>
            <person name="Macias-Munoz A."/>
            <person name="McGill C.J."/>
            <person name="Rodriguez I.M."/>
            <person name="Rodriguez B."/>
            <person name="Murad R."/>
            <person name="Mortazavi A."/>
        </authorList>
    </citation>
    <scope>NUCLEOTIDE SEQUENCE [LARGE SCALE GENOMIC DNA]</scope>
    <source>
        <strain evidence="2 3">ALL</strain>
    </source>
</reference>
<dbReference type="InterPro" id="IPR042868">
    <property type="entry name" value="PHYHIP/PHYHIPL"/>
</dbReference>
<feature type="domain" description="Phytanoyl-CoA hydroxylase-interacting protein-like C-terminal" evidence="1">
    <location>
        <begin position="154"/>
        <end position="287"/>
    </location>
</feature>
<gene>
    <name evidence="2" type="ORF">L596_010733</name>
</gene>
<dbReference type="GO" id="GO:0005737">
    <property type="term" value="C:cytoplasm"/>
    <property type="evidence" value="ECO:0007669"/>
    <property type="project" value="TreeGrafter"/>
</dbReference>
<evidence type="ECO:0000313" key="2">
    <source>
        <dbReference type="EMBL" id="TKR96758.1"/>
    </source>
</evidence>
<keyword evidence="3" id="KW-1185">Reference proteome</keyword>
<dbReference type="OrthoDB" id="6101761at2759"/>